<dbReference type="SUPFAM" id="SSF53474">
    <property type="entry name" value="alpha/beta-Hydrolases"/>
    <property type="match status" value="1"/>
</dbReference>
<evidence type="ECO:0000259" key="3">
    <source>
        <dbReference type="Pfam" id="PF00561"/>
    </source>
</evidence>
<reference evidence="4 5" key="1">
    <citation type="submission" date="2024-04" db="EMBL/GenBank/DDBJ databases">
        <authorList>
            <consortium name="Genoscope - CEA"/>
            <person name="William W."/>
        </authorList>
    </citation>
    <scope>NUCLEOTIDE SEQUENCE [LARGE SCALE GENOMIC DNA]</scope>
</reference>
<dbReference type="InterPro" id="IPR029058">
    <property type="entry name" value="AB_hydrolase_fold"/>
</dbReference>
<comment type="similarity">
    <text evidence="2">Belongs to the AB hydrolase superfamily. Epoxide hydrolase family.</text>
</comment>
<comment type="caution">
    <text evidence="4">The sequence shown here is derived from an EMBL/GenBank/DDBJ whole genome shotgun (WGS) entry which is preliminary data.</text>
</comment>
<evidence type="ECO:0000256" key="1">
    <source>
        <dbReference type="ARBA" id="ARBA00022801"/>
    </source>
</evidence>
<evidence type="ECO:0000313" key="5">
    <source>
        <dbReference type="Proteomes" id="UP001497497"/>
    </source>
</evidence>
<evidence type="ECO:0000313" key="4">
    <source>
        <dbReference type="EMBL" id="CAL1542554.1"/>
    </source>
</evidence>
<dbReference type="PRINTS" id="PR00412">
    <property type="entry name" value="EPOXHYDRLASE"/>
</dbReference>
<gene>
    <name evidence="4" type="ORF">GSLYS_00016091001</name>
</gene>
<dbReference type="Pfam" id="PF00561">
    <property type="entry name" value="Abhydrolase_1"/>
    <property type="match status" value="1"/>
</dbReference>
<accession>A0AAV2I6X9</accession>
<dbReference type="AlphaFoldDB" id="A0AAV2I6X9"/>
<dbReference type="PRINTS" id="PR00111">
    <property type="entry name" value="ABHYDROLASE"/>
</dbReference>
<dbReference type="InterPro" id="IPR000639">
    <property type="entry name" value="Epox_hydrolase-like"/>
</dbReference>
<dbReference type="PANTHER" id="PTHR43329">
    <property type="entry name" value="EPOXIDE HYDROLASE"/>
    <property type="match status" value="1"/>
</dbReference>
<dbReference type="Gene3D" id="3.40.50.1820">
    <property type="entry name" value="alpha/beta hydrolase"/>
    <property type="match status" value="1"/>
</dbReference>
<sequence>MSEILDAIKMWLVALLYGFISILNIVKSCFTKGFRQVLSWKKRERPSCLDAPDFGTHGFLKISEDIQIHYVASGPEDKPLMLFVHGFPEFWYSWRHQIKEFQKDYRVVAIDQRGYSESSKPLGIENYTVTKLMADLALVIQGLGYKKCILVAHDWGAVIAWAFGRKYSDMVDKLIIMNCPSGPLFKSVLKESTAQFKKSWYMFFFQLPWLPEFILKTNDLGAFDSMVPKKGSSENSGDDVSAYKYTFSQPGALTGPMNYYRAFFRIKPSTEHDLDYTMPTLLIWGEKDTALDMILPNTIEKIAPKVEVVKIPDANHFVQNDAPEKVNEIMRLWLDQN</sequence>
<dbReference type="GO" id="GO:0004301">
    <property type="term" value="F:epoxide hydrolase activity"/>
    <property type="evidence" value="ECO:0007669"/>
    <property type="project" value="UniProtKB-ARBA"/>
</dbReference>
<feature type="domain" description="AB hydrolase-1" evidence="3">
    <location>
        <begin position="79"/>
        <end position="321"/>
    </location>
</feature>
<dbReference type="EMBL" id="CAXITT010000491">
    <property type="protein sequence ID" value="CAL1542554.1"/>
    <property type="molecule type" value="Genomic_DNA"/>
</dbReference>
<protein>
    <recommendedName>
        <fullName evidence="3">AB hydrolase-1 domain-containing protein</fullName>
    </recommendedName>
</protein>
<keyword evidence="5" id="KW-1185">Reference proteome</keyword>
<keyword evidence="1" id="KW-0378">Hydrolase</keyword>
<evidence type="ECO:0000256" key="2">
    <source>
        <dbReference type="ARBA" id="ARBA00038334"/>
    </source>
</evidence>
<name>A0AAV2I6X9_LYMST</name>
<organism evidence="4 5">
    <name type="scientific">Lymnaea stagnalis</name>
    <name type="common">Great pond snail</name>
    <name type="synonym">Helix stagnalis</name>
    <dbReference type="NCBI Taxonomy" id="6523"/>
    <lineage>
        <taxon>Eukaryota</taxon>
        <taxon>Metazoa</taxon>
        <taxon>Spiralia</taxon>
        <taxon>Lophotrochozoa</taxon>
        <taxon>Mollusca</taxon>
        <taxon>Gastropoda</taxon>
        <taxon>Heterobranchia</taxon>
        <taxon>Euthyneura</taxon>
        <taxon>Panpulmonata</taxon>
        <taxon>Hygrophila</taxon>
        <taxon>Lymnaeoidea</taxon>
        <taxon>Lymnaeidae</taxon>
        <taxon>Lymnaea</taxon>
    </lineage>
</organism>
<proteinExistence type="inferred from homology"/>
<dbReference type="InterPro" id="IPR000073">
    <property type="entry name" value="AB_hydrolase_1"/>
</dbReference>
<dbReference type="Proteomes" id="UP001497497">
    <property type="component" value="Unassembled WGS sequence"/>
</dbReference>